<keyword evidence="8" id="KW-0408">Iron</keyword>
<dbReference type="Pfam" id="PF00593">
    <property type="entry name" value="TonB_dep_Rec_b-barrel"/>
    <property type="match status" value="1"/>
</dbReference>
<dbReference type="Gene3D" id="2.40.170.20">
    <property type="entry name" value="TonB-dependent receptor, beta-barrel domain"/>
    <property type="match status" value="1"/>
</dbReference>
<evidence type="ECO:0000256" key="5">
    <source>
        <dbReference type="ARBA" id="ARBA00022496"/>
    </source>
</evidence>
<keyword evidence="12 19" id="KW-0675">Receptor</keyword>
<keyword evidence="11 14" id="KW-0472">Membrane</keyword>
<evidence type="ECO:0000256" key="13">
    <source>
        <dbReference type="ARBA" id="ARBA00023237"/>
    </source>
</evidence>
<dbReference type="InterPro" id="IPR039426">
    <property type="entry name" value="TonB-dep_rcpt-like"/>
</dbReference>
<keyword evidence="3 14" id="KW-0813">Transport</keyword>
<dbReference type="HOGENOM" id="CLU_008287_22_1_4"/>
<dbReference type="GO" id="GO:0015891">
    <property type="term" value="P:siderophore transport"/>
    <property type="evidence" value="ECO:0007669"/>
    <property type="project" value="InterPro"/>
</dbReference>
<evidence type="ECO:0000256" key="11">
    <source>
        <dbReference type="ARBA" id="ARBA00023136"/>
    </source>
</evidence>
<keyword evidence="6 14" id="KW-0812">Transmembrane</keyword>
<keyword evidence="9" id="KW-0406">Ion transport</keyword>
<reference evidence="19 20" key="2">
    <citation type="journal article" date="2013" name="Genome Announc.">
        <title>Genome of the Root-Associated Plant Growth-Promoting Bacterium Variovorax paradoxus Strain EPS.</title>
        <authorList>
            <person name="Han J.I."/>
            <person name="Spain J.C."/>
            <person name="Leadbetter J.R."/>
            <person name="Ovchinnikova G."/>
            <person name="Goodwin L.A."/>
            <person name="Han C.S."/>
            <person name="Woyke T."/>
            <person name="Davenport K.W."/>
            <person name="Orwin P.M."/>
        </authorList>
    </citation>
    <scope>NUCLEOTIDE SEQUENCE [LARGE SCALE GENOMIC DNA]</scope>
    <source>
        <strain evidence="19 20">EPS</strain>
    </source>
</reference>
<evidence type="ECO:0000256" key="9">
    <source>
        <dbReference type="ARBA" id="ARBA00023065"/>
    </source>
</evidence>
<evidence type="ECO:0000256" key="14">
    <source>
        <dbReference type="PROSITE-ProRule" id="PRU01360"/>
    </source>
</evidence>
<keyword evidence="10 16" id="KW-0798">TonB box</keyword>
<evidence type="ECO:0000256" key="7">
    <source>
        <dbReference type="ARBA" id="ARBA00022729"/>
    </source>
</evidence>
<sequence length="795" mass="85904">MSHPRSRPTAPVLAVALAIAAWSAPSVHAQPAPAAQTGGTFSIAVPAQPLGPALNELARQARLQLMVHPDLVAGRSAPAVAGNLTARQALDRLLVNSGLSASVDGSAVVIRITSAISDSSTLPAVLVTAALESDSTAALQKEGTAADGYRAKTISSVGALGSMSLQDTPFSISVVPRELIQNIQAQSPDDIYKLNPSTRTTTPQITSWAPAVNIRGFDGYNTAEDGLRRNYNHAAVVEDKERVEILNGLSGFLFGAAPPGGMINSVYKRPTIERLNSVTVGNYGGSQTYVHGDFGGLFDEAGRVGYRLNVVKQEGGTAIDDQKINRTLVSAAVDWQVTDKLLLEFNGVYNKYRTSGTSAYWFFNGVPHGRAPDAKRNWSQPWINDEFENTKLLSKATYRLNDNVTLRGAYMRDNIDRPVQDHTLNNVSSLEGFNQLRQRSGRTKDAFTAASAMADISFNTGPLAHKLTLGYYMYSDKSWSTDYAPSTGYVGPYPFNAPTYVPEAEFPPNTDRGYYAGRVTNTNYVIGDNIQFNDQWSVLLGLNRSTIRTQTLNSSGERTQADYDKSRNSPSVSLVLKPVPWLSTYASYIEGLEQGGIAPDTASNARTILAPMVSKQKEIGLKATVGDLLLTTALFDIEKAYEFTDSGNVYTQNGRQNHKGIEFSASGKITSKWSVVAGVTSLDAKIKGSDFNGKSPQNVAKVIAKIYSEYELPVPGLTLTGGIYYTVRQWADAANTDRLPAVTTADIGIRYATKAAGKPLTLRLNVANVANKSYWLNSYYTGAPRSVAFSAQMQF</sequence>
<evidence type="ECO:0000313" key="19">
    <source>
        <dbReference type="EMBL" id="ADU35049.1"/>
    </source>
</evidence>
<dbReference type="InterPro" id="IPR011662">
    <property type="entry name" value="Secretin/TonB_short_N"/>
</dbReference>
<dbReference type="SUPFAM" id="SSF56935">
    <property type="entry name" value="Porins"/>
    <property type="match status" value="1"/>
</dbReference>
<dbReference type="OrthoDB" id="8732650at2"/>
<dbReference type="KEGG" id="vpe:Varpa_0831"/>
<evidence type="ECO:0000256" key="15">
    <source>
        <dbReference type="PROSITE-ProRule" id="PRU10144"/>
    </source>
</evidence>
<name>E6V9K1_VARPE</name>
<evidence type="ECO:0000256" key="8">
    <source>
        <dbReference type="ARBA" id="ARBA00023004"/>
    </source>
</evidence>
<dbReference type="Gene3D" id="3.55.50.30">
    <property type="match status" value="1"/>
</dbReference>
<accession>E6V9K1</accession>
<evidence type="ECO:0000256" key="6">
    <source>
        <dbReference type="ARBA" id="ARBA00022692"/>
    </source>
</evidence>
<keyword evidence="13 14" id="KW-0998">Cell outer membrane</keyword>
<evidence type="ECO:0000256" key="10">
    <source>
        <dbReference type="ARBA" id="ARBA00023077"/>
    </source>
</evidence>
<dbReference type="GO" id="GO:0015344">
    <property type="term" value="F:siderophore uptake transmembrane transporter activity"/>
    <property type="evidence" value="ECO:0007669"/>
    <property type="project" value="TreeGrafter"/>
</dbReference>
<organism evidence="19 20">
    <name type="scientific">Variovorax paradoxus (strain EPS)</name>
    <dbReference type="NCBI Taxonomy" id="595537"/>
    <lineage>
        <taxon>Bacteria</taxon>
        <taxon>Pseudomonadati</taxon>
        <taxon>Pseudomonadota</taxon>
        <taxon>Betaproteobacteria</taxon>
        <taxon>Burkholderiales</taxon>
        <taxon>Comamonadaceae</taxon>
        <taxon>Variovorax</taxon>
    </lineage>
</organism>
<dbReference type="InterPro" id="IPR000531">
    <property type="entry name" value="Beta-barrel_TonB"/>
</dbReference>
<dbReference type="eggNOG" id="COG4774">
    <property type="taxonomic scope" value="Bacteria"/>
</dbReference>
<feature type="signal peptide" evidence="17">
    <location>
        <begin position="1"/>
        <end position="29"/>
    </location>
</feature>
<dbReference type="Pfam" id="PF07660">
    <property type="entry name" value="STN"/>
    <property type="match status" value="1"/>
</dbReference>
<feature type="domain" description="Secretin/TonB short N-terminal" evidence="18">
    <location>
        <begin position="63"/>
        <end position="113"/>
    </location>
</feature>
<evidence type="ECO:0000256" key="1">
    <source>
        <dbReference type="ARBA" id="ARBA00004571"/>
    </source>
</evidence>
<feature type="chain" id="PRO_5003210472" evidence="17">
    <location>
        <begin position="30"/>
        <end position="795"/>
    </location>
</feature>
<comment type="similarity">
    <text evidence="2 14 16">Belongs to the TonB-dependent receptor family.</text>
</comment>
<dbReference type="SMART" id="SM00965">
    <property type="entry name" value="STN"/>
    <property type="match status" value="1"/>
</dbReference>
<evidence type="ECO:0000256" key="17">
    <source>
        <dbReference type="SAM" id="SignalP"/>
    </source>
</evidence>
<dbReference type="Pfam" id="PF07715">
    <property type="entry name" value="Plug"/>
    <property type="match status" value="1"/>
</dbReference>
<dbReference type="GO" id="GO:0009279">
    <property type="term" value="C:cell outer membrane"/>
    <property type="evidence" value="ECO:0007669"/>
    <property type="project" value="UniProtKB-SubCell"/>
</dbReference>
<evidence type="ECO:0000313" key="20">
    <source>
        <dbReference type="Proteomes" id="UP000008917"/>
    </source>
</evidence>
<proteinExistence type="inferred from homology"/>
<keyword evidence="4 14" id="KW-1134">Transmembrane beta strand</keyword>
<protein>
    <submittedName>
        <fullName evidence="19">TonB-dependent siderophore receptor</fullName>
    </submittedName>
</protein>
<dbReference type="Gene3D" id="2.170.130.10">
    <property type="entry name" value="TonB-dependent receptor, plug domain"/>
    <property type="match status" value="1"/>
</dbReference>
<dbReference type="AlphaFoldDB" id="E6V9K1"/>
<feature type="short sequence motif" description="TonB C-terminal box" evidence="15">
    <location>
        <begin position="778"/>
        <end position="795"/>
    </location>
</feature>
<evidence type="ECO:0000256" key="16">
    <source>
        <dbReference type="RuleBase" id="RU003357"/>
    </source>
</evidence>
<dbReference type="NCBIfam" id="TIGR01783">
    <property type="entry name" value="TonB-siderophor"/>
    <property type="match status" value="1"/>
</dbReference>
<dbReference type="InterPro" id="IPR010105">
    <property type="entry name" value="TonB_sidphr_rcpt"/>
</dbReference>
<dbReference type="InterPro" id="IPR012910">
    <property type="entry name" value="Plug_dom"/>
</dbReference>
<dbReference type="PROSITE" id="PS52016">
    <property type="entry name" value="TONB_DEPENDENT_REC_3"/>
    <property type="match status" value="1"/>
</dbReference>
<reference evidence="20" key="1">
    <citation type="submission" date="2010-12" db="EMBL/GenBank/DDBJ databases">
        <title>Complete sequence of Variovorax paradoxus EPS.</title>
        <authorList>
            <consortium name="US DOE Joint Genome Institute"/>
            <person name="Lucas S."/>
            <person name="Copeland A."/>
            <person name="Lapidus A."/>
            <person name="Cheng J.-F."/>
            <person name="Goodwin L."/>
            <person name="Pitluck S."/>
            <person name="Teshima H."/>
            <person name="Detter J.C."/>
            <person name="Han C."/>
            <person name="Tapia R."/>
            <person name="Land M."/>
            <person name="Hauser L."/>
            <person name="Kyrpides N."/>
            <person name="Ivanova N."/>
            <person name="Ovchinnikova G."/>
            <person name="Orwin P."/>
            <person name="Han J.-I.G."/>
            <person name="Woyke T."/>
        </authorList>
    </citation>
    <scope>NUCLEOTIDE SEQUENCE [LARGE SCALE GENOMIC DNA]</scope>
    <source>
        <strain evidence="20">EPS</strain>
    </source>
</reference>
<dbReference type="Proteomes" id="UP000008917">
    <property type="component" value="Chromosome"/>
</dbReference>
<keyword evidence="5" id="KW-0410">Iron transport</keyword>
<dbReference type="PANTHER" id="PTHR32552">
    <property type="entry name" value="FERRICHROME IRON RECEPTOR-RELATED"/>
    <property type="match status" value="1"/>
</dbReference>
<evidence type="ECO:0000256" key="3">
    <source>
        <dbReference type="ARBA" id="ARBA00022448"/>
    </source>
</evidence>
<evidence type="ECO:0000256" key="12">
    <source>
        <dbReference type="ARBA" id="ARBA00023170"/>
    </source>
</evidence>
<dbReference type="RefSeq" id="WP_013539294.1">
    <property type="nucleotide sequence ID" value="NC_014931.1"/>
</dbReference>
<dbReference type="PANTHER" id="PTHR32552:SF82">
    <property type="entry name" value="FCUA PROTEIN"/>
    <property type="match status" value="1"/>
</dbReference>
<dbReference type="PROSITE" id="PS01156">
    <property type="entry name" value="TONB_DEPENDENT_REC_2"/>
    <property type="match status" value="1"/>
</dbReference>
<keyword evidence="7 17" id="KW-0732">Signal</keyword>
<dbReference type="InterPro" id="IPR010917">
    <property type="entry name" value="TonB_rcpt_CS"/>
</dbReference>
<dbReference type="InterPro" id="IPR036942">
    <property type="entry name" value="Beta-barrel_TonB_sf"/>
</dbReference>
<evidence type="ECO:0000256" key="4">
    <source>
        <dbReference type="ARBA" id="ARBA00022452"/>
    </source>
</evidence>
<dbReference type="STRING" id="595537.Varpa_0831"/>
<dbReference type="InterPro" id="IPR037066">
    <property type="entry name" value="Plug_dom_sf"/>
</dbReference>
<evidence type="ECO:0000259" key="18">
    <source>
        <dbReference type="SMART" id="SM00965"/>
    </source>
</evidence>
<dbReference type="CDD" id="cd01347">
    <property type="entry name" value="ligand_gated_channel"/>
    <property type="match status" value="1"/>
</dbReference>
<gene>
    <name evidence="19" type="ordered locus">Varpa_0831</name>
</gene>
<evidence type="ECO:0000256" key="2">
    <source>
        <dbReference type="ARBA" id="ARBA00009810"/>
    </source>
</evidence>
<comment type="subcellular location">
    <subcellularLocation>
        <location evidence="1 14">Cell outer membrane</location>
        <topology evidence="1 14">Multi-pass membrane protein</topology>
    </subcellularLocation>
</comment>
<dbReference type="GO" id="GO:0038023">
    <property type="term" value="F:signaling receptor activity"/>
    <property type="evidence" value="ECO:0007669"/>
    <property type="project" value="InterPro"/>
</dbReference>
<dbReference type="EMBL" id="CP002417">
    <property type="protein sequence ID" value="ADU35049.1"/>
    <property type="molecule type" value="Genomic_DNA"/>
</dbReference>